<dbReference type="InterPro" id="IPR020915">
    <property type="entry name" value="UPF0311"/>
</dbReference>
<feature type="signal peptide" evidence="1">
    <location>
        <begin position="1"/>
        <end position="18"/>
    </location>
</feature>
<keyword evidence="1" id="KW-0732">Signal</keyword>
<dbReference type="PANTHER" id="PTHR37315:SF1">
    <property type="entry name" value="UPF0311 PROTEIN BLR7842"/>
    <property type="match status" value="1"/>
</dbReference>
<dbReference type="STRING" id="1507870.A0A1V8SSY8"/>
<evidence type="ECO:0000313" key="2">
    <source>
        <dbReference type="EMBL" id="OQO02305.1"/>
    </source>
</evidence>
<evidence type="ECO:0000256" key="1">
    <source>
        <dbReference type="SAM" id="SignalP"/>
    </source>
</evidence>
<sequence length="499" mass="53955">MPLADALSLVGLLAVADLDLVAWRTAFTATSTWLDALVLCPGLHRQHEAQHLAHGEFPACAAMTTGFVFRVENPATVAYLQKISRTGHLTDLTVCDLRNASEAFQAATGITDGIVSIAAASTIAAISILIYLADTWALAYVATLILIRLLNTAIIRRQVDIDWHGASEPGVKGDLFILLSYDRWVRIKGDVDDLKAITSGRWLREATPLEEAVLGATTLLAWGAPILAAAASQTGQLTIMGVLLGNAKLLGWANVRTDVLRMKGKMLRIVGQRKYERRRVLAEELIEESGRDDWAVAMALMPPKSGASQYAGGAVISVQVDEPTAVSNMSVDLRSSFLRGTAAATLDLPVPVPRLDFRMSVTLNPKISLGPGPFGQRNWISFSGGQWQATWGSGIVVPGGQDSQLVHPETLHTWLETNYLLQTSDEPPAFIAVQTSGWRTGPREVLEKLFDPVLADGVAPDEYQMRLNVKLETGDERYAQIVNGGMWIGSGARRGAEGE</sequence>
<dbReference type="Gene3D" id="2.40.160.20">
    <property type="match status" value="1"/>
</dbReference>
<organism evidence="2 3">
    <name type="scientific">Cryoendolithus antarcticus</name>
    <dbReference type="NCBI Taxonomy" id="1507870"/>
    <lineage>
        <taxon>Eukaryota</taxon>
        <taxon>Fungi</taxon>
        <taxon>Dikarya</taxon>
        <taxon>Ascomycota</taxon>
        <taxon>Pezizomycotina</taxon>
        <taxon>Dothideomycetes</taxon>
        <taxon>Dothideomycetidae</taxon>
        <taxon>Cladosporiales</taxon>
        <taxon>Cladosporiaceae</taxon>
        <taxon>Cryoendolithus</taxon>
    </lineage>
</organism>
<gene>
    <name evidence="2" type="ORF">B0A48_11859</name>
</gene>
<dbReference type="PANTHER" id="PTHR37315">
    <property type="entry name" value="UPF0311 PROTEIN BLR7842"/>
    <property type="match status" value="1"/>
</dbReference>
<dbReference type="InParanoid" id="A0A1V8SSY8"/>
<comment type="caution">
    <text evidence="2">The sequence shown here is derived from an EMBL/GenBank/DDBJ whole genome shotgun (WGS) entry which is preliminary data.</text>
</comment>
<dbReference type="EMBL" id="NAJO01000028">
    <property type="protein sequence ID" value="OQO02305.1"/>
    <property type="molecule type" value="Genomic_DNA"/>
</dbReference>
<accession>A0A1V8SSY8</accession>
<reference evidence="3" key="1">
    <citation type="submission" date="2017-03" db="EMBL/GenBank/DDBJ databases">
        <title>Genomes of endolithic fungi from Antarctica.</title>
        <authorList>
            <person name="Coleine C."/>
            <person name="Masonjones S."/>
            <person name="Stajich J.E."/>
        </authorList>
    </citation>
    <scope>NUCLEOTIDE SEQUENCE [LARGE SCALE GENOMIC DNA]</scope>
    <source>
        <strain evidence="3">CCFEE 5527</strain>
    </source>
</reference>
<evidence type="ECO:0000313" key="3">
    <source>
        <dbReference type="Proteomes" id="UP000192596"/>
    </source>
</evidence>
<dbReference type="AlphaFoldDB" id="A0A1V8SSY8"/>
<evidence type="ECO:0008006" key="4">
    <source>
        <dbReference type="Google" id="ProtNLM"/>
    </source>
</evidence>
<keyword evidence="3" id="KW-1185">Reference proteome</keyword>
<dbReference type="OrthoDB" id="2544694at2759"/>
<protein>
    <recommendedName>
        <fullName evidence="4">ABC transmembrane type-1 domain-containing protein</fullName>
    </recommendedName>
</protein>
<proteinExistence type="predicted"/>
<dbReference type="Proteomes" id="UP000192596">
    <property type="component" value="Unassembled WGS sequence"/>
</dbReference>
<dbReference type="Pfam" id="PF11578">
    <property type="entry name" value="DUF3237"/>
    <property type="match status" value="1"/>
</dbReference>
<feature type="chain" id="PRO_5012506318" description="ABC transmembrane type-1 domain-containing protein" evidence="1">
    <location>
        <begin position="19"/>
        <end position="499"/>
    </location>
</feature>
<name>A0A1V8SSY8_9PEZI</name>